<dbReference type="AlphaFoldDB" id="A0A183CT14"/>
<protein>
    <submittedName>
        <fullName evidence="2">Uncharacterized protein</fullName>
    </submittedName>
</protein>
<organism evidence="1 2">
    <name type="scientific">Globodera pallida</name>
    <name type="common">Potato cyst nematode worm</name>
    <name type="synonym">Heterodera pallida</name>
    <dbReference type="NCBI Taxonomy" id="36090"/>
    <lineage>
        <taxon>Eukaryota</taxon>
        <taxon>Metazoa</taxon>
        <taxon>Ecdysozoa</taxon>
        <taxon>Nematoda</taxon>
        <taxon>Chromadorea</taxon>
        <taxon>Rhabditida</taxon>
        <taxon>Tylenchina</taxon>
        <taxon>Tylenchomorpha</taxon>
        <taxon>Tylenchoidea</taxon>
        <taxon>Heteroderidae</taxon>
        <taxon>Heteroderinae</taxon>
        <taxon>Globodera</taxon>
    </lineage>
</organism>
<name>A0A183CT14_GLOPA</name>
<accession>A0A183CT14</accession>
<evidence type="ECO:0000313" key="2">
    <source>
        <dbReference type="WBParaSite" id="GPLIN_001602200"/>
    </source>
</evidence>
<keyword evidence="1" id="KW-1185">Reference proteome</keyword>
<evidence type="ECO:0000313" key="1">
    <source>
        <dbReference type="Proteomes" id="UP000050741"/>
    </source>
</evidence>
<dbReference type="Proteomes" id="UP000050741">
    <property type="component" value="Unassembled WGS sequence"/>
</dbReference>
<dbReference type="WBParaSite" id="GPLIN_001602200">
    <property type="protein sequence ID" value="GPLIN_001602200"/>
    <property type="gene ID" value="GPLIN_001602200"/>
</dbReference>
<reference evidence="1" key="2">
    <citation type="submission" date="2014-05" db="EMBL/GenBank/DDBJ databases">
        <title>The genome and life-stage specific transcriptomes of Globodera pallida elucidate key aspects of plant parasitism by a cyst nematode.</title>
        <authorList>
            <person name="Cotton J.A."/>
            <person name="Lilley C.J."/>
            <person name="Jones L.M."/>
            <person name="Kikuchi T."/>
            <person name="Reid A.J."/>
            <person name="Thorpe P."/>
            <person name="Tsai I.J."/>
            <person name="Beasley H."/>
            <person name="Blok V."/>
            <person name="Cock P.J.A."/>
            <person name="Van den Akker S.E."/>
            <person name="Holroyd N."/>
            <person name="Hunt M."/>
            <person name="Mantelin S."/>
            <person name="Naghra H."/>
            <person name="Pain A."/>
            <person name="Palomares-Rius J.E."/>
            <person name="Zarowiecki M."/>
            <person name="Berriman M."/>
            <person name="Jones J.T."/>
            <person name="Urwin P.E."/>
        </authorList>
    </citation>
    <scope>NUCLEOTIDE SEQUENCE [LARGE SCALE GENOMIC DNA]</scope>
    <source>
        <strain evidence="1">Lindley</strain>
    </source>
</reference>
<reference evidence="2" key="3">
    <citation type="submission" date="2016-06" db="UniProtKB">
        <authorList>
            <consortium name="WormBaseParasite"/>
        </authorList>
    </citation>
    <scope>IDENTIFICATION</scope>
</reference>
<sequence length="137" mass="15806">MSDNPRKAQKQLKESFVCDDVLFGVFKFCGPFELGLKVALLSDRFDFLVDAHFNSMEWSLGHLDICRGKKGNGAKIVKRFDRGHKVERRLSIPRKSLPDKVIGFERLDINYINRSVIEFLQSIRRLLDSTETTLCVE</sequence>
<proteinExistence type="predicted"/>
<reference evidence="1" key="1">
    <citation type="submission" date="2013-12" db="EMBL/GenBank/DDBJ databases">
        <authorList>
            <person name="Aslett M."/>
        </authorList>
    </citation>
    <scope>NUCLEOTIDE SEQUENCE [LARGE SCALE GENOMIC DNA]</scope>
    <source>
        <strain evidence="1">Lindley</strain>
    </source>
</reference>